<dbReference type="FunFam" id="3.40.50.620:FF:000426">
    <property type="entry name" value="Leucyl-tRNA synthetase a"/>
    <property type="match status" value="1"/>
</dbReference>
<evidence type="ECO:0000256" key="4">
    <source>
        <dbReference type="ARBA" id="ARBA00022741"/>
    </source>
</evidence>
<keyword evidence="4 10" id="KW-0547">Nucleotide-binding</keyword>
<dbReference type="GO" id="GO:0002161">
    <property type="term" value="F:aminoacyl-tRNA deacylase activity"/>
    <property type="evidence" value="ECO:0007669"/>
    <property type="project" value="InterPro"/>
</dbReference>
<dbReference type="NCBIfam" id="NF008957">
    <property type="entry name" value="PRK12300.1"/>
    <property type="match status" value="1"/>
</dbReference>
<evidence type="ECO:0000259" key="11">
    <source>
        <dbReference type="Pfam" id="PF00133"/>
    </source>
</evidence>
<comment type="catalytic activity">
    <reaction evidence="9">
        <text>tRNA(Leu) + L-leucine + ATP = L-leucyl-tRNA(Leu) + AMP + diphosphate</text>
        <dbReference type="Rhea" id="RHEA:11688"/>
        <dbReference type="Rhea" id="RHEA-COMP:9613"/>
        <dbReference type="Rhea" id="RHEA-COMP:9622"/>
        <dbReference type="ChEBI" id="CHEBI:30616"/>
        <dbReference type="ChEBI" id="CHEBI:33019"/>
        <dbReference type="ChEBI" id="CHEBI:57427"/>
        <dbReference type="ChEBI" id="CHEBI:78442"/>
        <dbReference type="ChEBI" id="CHEBI:78494"/>
        <dbReference type="ChEBI" id="CHEBI:456215"/>
        <dbReference type="EC" id="6.1.1.4"/>
    </reaction>
</comment>
<dbReference type="EMBL" id="MLAK01000555">
    <property type="protein sequence ID" value="OHT12780.1"/>
    <property type="molecule type" value="Genomic_DNA"/>
</dbReference>
<dbReference type="InterPro" id="IPR009008">
    <property type="entry name" value="Val/Leu/Ile-tRNA-synth_edit"/>
</dbReference>
<keyword evidence="15" id="KW-1185">Reference proteome</keyword>
<dbReference type="PANTHER" id="PTHR45794:SF1">
    <property type="entry name" value="LEUCINE--TRNA LIGASE, CYTOPLASMIC"/>
    <property type="match status" value="1"/>
</dbReference>
<dbReference type="InterPro" id="IPR002300">
    <property type="entry name" value="aa-tRNA-synth_Ia"/>
</dbReference>
<dbReference type="Pfam" id="PF09334">
    <property type="entry name" value="tRNA-synt_1g"/>
    <property type="match status" value="1"/>
</dbReference>
<evidence type="ECO:0000256" key="1">
    <source>
        <dbReference type="ARBA" id="ARBA00005594"/>
    </source>
</evidence>
<comment type="similarity">
    <text evidence="1 10">Belongs to the class-I aminoacyl-tRNA synthetase family.</text>
</comment>
<evidence type="ECO:0000313" key="14">
    <source>
        <dbReference type="EMBL" id="OHT12780.1"/>
    </source>
</evidence>
<reference evidence="14" key="1">
    <citation type="submission" date="2016-10" db="EMBL/GenBank/DDBJ databases">
        <authorList>
            <person name="Benchimol M."/>
            <person name="Almeida L.G."/>
            <person name="Vasconcelos A.T."/>
            <person name="Perreira-Neves A."/>
            <person name="Rosa I.A."/>
            <person name="Tasca T."/>
            <person name="Bogo M.R."/>
            <person name="de Souza W."/>
        </authorList>
    </citation>
    <scope>NUCLEOTIDE SEQUENCE [LARGE SCALE GENOMIC DNA]</scope>
    <source>
        <strain evidence="14">K</strain>
    </source>
</reference>
<organism evidence="14 15">
    <name type="scientific">Tritrichomonas foetus</name>
    <dbReference type="NCBI Taxonomy" id="1144522"/>
    <lineage>
        <taxon>Eukaryota</taxon>
        <taxon>Metamonada</taxon>
        <taxon>Parabasalia</taxon>
        <taxon>Tritrichomonadida</taxon>
        <taxon>Tritrichomonadidae</taxon>
        <taxon>Tritrichomonas</taxon>
    </lineage>
</organism>
<dbReference type="Gene3D" id="3.40.50.620">
    <property type="entry name" value="HUPs"/>
    <property type="match status" value="1"/>
</dbReference>
<feature type="domain" description="Methionyl/Valyl/Leucyl/Isoleucyl-tRNA synthetase anticodon-binding" evidence="12">
    <location>
        <begin position="776"/>
        <end position="896"/>
    </location>
</feature>
<evidence type="ECO:0000259" key="12">
    <source>
        <dbReference type="Pfam" id="PF08264"/>
    </source>
</evidence>
<dbReference type="EC" id="6.1.1.4" evidence="2"/>
<accession>A0A1J4KSJ7</accession>
<dbReference type="PANTHER" id="PTHR45794">
    <property type="entry name" value="LEUCYL-TRNA SYNTHETASE"/>
    <property type="match status" value="1"/>
</dbReference>
<feature type="domain" description="Aminoacyl-tRNA synthetase class Ia" evidence="11">
    <location>
        <begin position="37"/>
        <end position="119"/>
    </location>
</feature>
<evidence type="ECO:0000256" key="3">
    <source>
        <dbReference type="ARBA" id="ARBA00022598"/>
    </source>
</evidence>
<name>A0A1J4KSJ7_9EUKA</name>
<dbReference type="Pfam" id="PF08264">
    <property type="entry name" value="Anticodon_1"/>
    <property type="match status" value="1"/>
</dbReference>
<dbReference type="GO" id="GO:0004823">
    <property type="term" value="F:leucine-tRNA ligase activity"/>
    <property type="evidence" value="ECO:0007669"/>
    <property type="project" value="UniProtKB-EC"/>
</dbReference>
<dbReference type="GO" id="GO:0005524">
    <property type="term" value="F:ATP binding"/>
    <property type="evidence" value="ECO:0007669"/>
    <property type="project" value="UniProtKB-KW"/>
</dbReference>
<dbReference type="InterPro" id="IPR014729">
    <property type="entry name" value="Rossmann-like_a/b/a_fold"/>
</dbReference>
<evidence type="ECO:0000256" key="10">
    <source>
        <dbReference type="RuleBase" id="RU363035"/>
    </source>
</evidence>
<evidence type="ECO:0000256" key="7">
    <source>
        <dbReference type="ARBA" id="ARBA00023146"/>
    </source>
</evidence>
<dbReference type="SUPFAM" id="SSF52374">
    <property type="entry name" value="Nucleotidylyl transferase"/>
    <property type="match status" value="1"/>
</dbReference>
<dbReference type="AlphaFoldDB" id="A0A1J4KSJ7"/>
<dbReference type="PROSITE" id="PS00178">
    <property type="entry name" value="AA_TRNA_LIGASE_I"/>
    <property type="match status" value="1"/>
</dbReference>
<dbReference type="GeneID" id="94834167"/>
<dbReference type="Pfam" id="PF00133">
    <property type="entry name" value="tRNA-synt_1"/>
    <property type="match status" value="1"/>
</dbReference>
<dbReference type="GO" id="GO:0006429">
    <property type="term" value="P:leucyl-tRNA aminoacylation"/>
    <property type="evidence" value="ECO:0007669"/>
    <property type="project" value="InterPro"/>
</dbReference>
<evidence type="ECO:0000256" key="2">
    <source>
        <dbReference type="ARBA" id="ARBA00013164"/>
    </source>
</evidence>
<dbReference type="VEuPathDB" id="TrichDB:TRFO_17235"/>
<evidence type="ECO:0000256" key="8">
    <source>
        <dbReference type="ARBA" id="ARBA00030520"/>
    </source>
</evidence>
<feature type="domain" description="Methionyl/Leucyl tRNA synthetase" evidence="13">
    <location>
        <begin position="655"/>
        <end position="740"/>
    </location>
</feature>
<comment type="caution">
    <text evidence="14">The sequence shown here is derived from an EMBL/GenBank/DDBJ whole genome shotgun (WGS) entry which is preliminary data.</text>
</comment>
<proteinExistence type="inferred from homology"/>
<dbReference type="Gene3D" id="1.10.730.10">
    <property type="entry name" value="Isoleucyl-tRNA Synthetase, Domain 1"/>
    <property type="match status" value="1"/>
</dbReference>
<dbReference type="Gene3D" id="3.90.740.10">
    <property type="entry name" value="Valyl/Leucyl/Isoleucyl-tRNA synthetase, editing domain"/>
    <property type="match status" value="1"/>
</dbReference>
<dbReference type="InterPro" id="IPR013155">
    <property type="entry name" value="M/V/L/I-tRNA-synth_anticd-bd"/>
</dbReference>
<keyword evidence="6 10" id="KW-0648">Protein biosynthesis</keyword>
<evidence type="ECO:0000259" key="13">
    <source>
        <dbReference type="Pfam" id="PF09334"/>
    </source>
</evidence>
<evidence type="ECO:0000256" key="9">
    <source>
        <dbReference type="ARBA" id="ARBA00047469"/>
    </source>
</evidence>
<dbReference type="NCBIfam" id="TIGR00395">
    <property type="entry name" value="leuS_arch"/>
    <property type="match status" value="1"/>
</dbReference>
<dbReference type="InterPro" id="IPR004493">
    <property type="entry name" value="Leu-tRNA-synth_Ia_arc/euk"/>
</dbReference>
<dbReference type="SUPFAM" id="SSF50677">
    <property type="entry name" value="ValRS/IleRS/LeuRS editing domain"/>
    <property type="match status" value="1"/>
</dbReference>
<keyword evidence="5 10" id="KW-0067">ATP-binding</keyword>
<keyword evidence="7 10" id="KW-0030">Aminoacyl-tRNA synthetase</keyword>
<dbReference type="SUPFAM" id="SSF47323">
    <property type="entry name" value="Anticodon-binding domain of a subclass of class I aminoacyl-tRNA synthetases"/>
    <property type="match status" value="1"/>
</dbReference>
<keyword evidence="3 10" id="KW-0436">Ligase</keyword>
<dbReference type="Proteomes" id="UP000179807">
    <property type="component" value="Unassembled WGS sequence"/>
</dbReference>
<dbReference type="InterPro" id="IPR015413">
    <property type="entry name" value="Methionyl/Leucyl_tRNA_Synth"/>
</dbReference>
<dbReference type="InterPro" id="IPR009080">
    <property type="entry name" value="tRNAsynth_Ia_anticodon-bd"/>
</dbReference>
<evidence type="ECO:0000256" key="5">
    <source>
        <dbReference type="ARBA" id="ARBA00022840"/>
    </source>
</evidence>
<dbReference type="FunFam" id="3.90.740.10:FF:000001">
    <property type="entry name" value="Leucine--tRNA ligase, cytoplasmic"/>
    <property type="match status" value="1"/>
</dbReference>
<gene>
    <name evidence="14" type="ORF">TRFO_17235</name>
</gene>
<protein>
    <recommendedName>
        <fullName evidence="2">leucine--tRNA ligase</fullName>
        <ecNumber evidence="2">6.1.1.4</ecNumber>
    </recommendedName>
    <alternativeName>
        <fullName evidence="8">Leucyl-tRNA synthetase</fullName>
    </alternativeName>
</protein>
<dbReference type="RefSeq" id="XP_068365916.1">
    <property type="nucleotide sequence ID" value="XM_068499463.1"/>
</dbReference>
<sequence length="1046" mass="119633">MPGKQKAQEQKVDLKTFKDDQQLANRTAQFKPFEVQLNEKWVNEKIYEVDAPPAGENPERYFITFPFPYMNGRLHLGHMFTFSKCEFAARYQRMKGKYSLLPFGFHCTGMPIKASADKLALELDQGITVTSSSTHSKAAAKTEAGVSQFNILRHMEVPEAEIPEFRDPIKWLKYFPPLGQKDLTAYGSCVDWRRSFITTDVNPYYDHFVQWQFRILKEKNLVIFGKRPTIFSLKDKQPCLDHDRQSGEGVQPQEYTLIKLQLVDPHAVDERFDGSLPVFLLAATLRPETMVGQTNYWFKPDVQYEVTRSADGKELWVTGARSLRNLAAQNLVDGFDSLFQLDSNKLLGALVTHKHIQHQIRGLPLPDIKMTKGTGIVTSVPSDAPADYQGVLDLQKIKELREKYHVDLDWLNIEPILIIHTEKYGDYAAKTVLEELKASSMAKAEKLEEAKKICYKEGFYHGTMLIGPFKGEKVITAKDKMKQLMVDDGSALSYYEPESVVMSRSGDECVVTLCDQWYIEYGQEEWKRKVVEHFKAHVDCFHDEVREKFLSTFEWLGPWACSRQFGLGTKMPFSQEFLIDSLSDSTIYTAYYTIAHLLQGCIEGSEPGLGGLTPDKINDDFFNYVFLNGPLPAGYDEAVLQRFRREFEFWYPVSCRCSGKDLVTNHLTMYLYNHAAIFPEDKWPVGIRANGHLKLNNEKMSKSLGNFLTAVEAIDLFSVTGVRIGLADAGDGADDANFDGTVVKSALTRLSTFTELVKSKPENTHEGIVGFNDELFDARLSRAIKEADAAYDRMMFKSALKSSFFELQNFWTEYTQTASDGISSTLRERYINTFLLLLTPIIPHYTEYIWTEVLGHKTSIVLEKFPTPGSYNPDIFYMDRLLRKTADTIKFRVRALKKVKNLNTAGIFIRTNFNEIQLHVLALLREQFDVEKNEWKPTLDQAINTDEYLNNIKKESKNAAQKFMPFLQFLKASVPEFGPFLLKEKPEIDQAELFRNNTQYFLRQLPGVTSLEIFDVDAGKVENPLWDDTVCNNSQVYIPTANLCSK</sequence>
<evidence type="ECO:0000256" key="6">
    <source>
        <dbReference type="ARBA" id="ARBA00022917"/>
    </source>
</evidence>
<dbReference type="OrthoDB" id="10249672at2759"/>
<evidence type="ECO:0000313" key="15">
    <source>
        <dbReference type="Proteomes" id="UP000179807"/>
    </source>
</evidence>
<dbReference type="InterPro" id="IPR001412">
    <property type="entry name" value="aa-tRNA-synth_I_CS"/>
</dbReference>